<organism evidence="1 2">
    <name type="scientific">Candidatus Daviesbacteria bacterium RIFCSPHIGHO2_12_FULL_37_11</name>
    <dbReference type="NCBI Taxonomy" id="1797777"/>
    <lineage>
        <taxon>Bacteria</taxon>
        <taxon>Candidatus Daviesiibacteriota</taxon>
    </lineage>
</organism>
<dbReference type="GO" id="GO:0032784">
    <property type="term" value="P:regulation of DNA-templated transcription elongation"/>
    <property type="evidence" value="ECO:0007669"/>
    <property type="project" value="InterPro"/>
</dbReference>
<accession>A0A1F5KCP6</accession>
<proteinExistence type="predicted"/>
<protein>
    <recommendedName>
        <fullName evidence="3">Transcription elongation factor GreA/GreB N-terminal domain-containing protein</fullName>
    </recommendedName>
</protein>
<dbReference type="EMBL" id="MFDE01000018">
    <property type="protein sequence ID" value="OGE38570.1"/>
    <property type="molecule type" value="Genomic_DNA"/>
</dbReference>
<evidence type="ECO:0000313" key="1">
    <source>
        <dbReference type="EMBL" id="OGE38570.1"/>
    </source>
</evidence>
<reference evidence="1 2" key="1">
    <citation type="journal article" date="2016" name="Nat. Commun.">
        <title>Thousands of microbial genomes shed light on interconnected biogeochemical processes in an aquifer system.</title>
        <authorList>
            <person name="Anantharaman K."/>
            <person name="Brown C.T."/>
            <person name="Hug L.A."/>
            <person name="Sharon I."/>
            <person name="Castelle C.J."/>
            <person name="Probst A.J."/>
            <person name="Thomas B.C."/>
            <person name="Singh A."/>
            <person name="Wilkins M.J."/>
            <person name="Karaoz U."/>
            <person name="Brodie E.L."/>
            <person name="Williams K.H."/>
            <person name="Hubbard S.S."/>
            <person name="Banfield J.F."/>
        </authorList>
    </citation>
    <scope>NUCLEOTIDE SEQUENCE [LARGE SCALE GENOMIC DNA]</scope>
</reference>
<dbReference type="GO" id="GO:0003677">
    <property type="term" value="F:DNA binding"/>
    <property type="evidence" value="ECO:0007669"/>
    <property type="project" value="InterPro"/>
</dbReference>
<dbReference type="AlphaFoldDB" id="A0A1F5KCP6"/>
<gene>
    <name evidence="1" type="ORF">A3F00_01610</name>
</gene>
<comment type="caution">
    <text evidence="1">The sequence shown here is derived from an EMBL/GenBank/DDBJ whole genome shotgun (WGS) entry which is preliminary data.</text>
</comment>
<name>A0A1F5KCP6_9BACT</name>
<dbReference type="Proteomes" id="UP000176527">
    <property type="component" value="Unassembled WGS sequence"/>
</dbReference>
<evidence type="ECO:0000313" key="2">
    <source>
        <dbReference type="Proteomes" id="UP000176527"/>
    </source>
</evidence>
<dbReference type="InterPro" id="IPR036805">
    <property type="entry name" value="Tscrpt_elong_fac_GreA/B_N_sf"/>
</dbReference>
<sequence>MDKKTLKEKLEFWKKQESQLVKRFDELMLLRGEAAREGDLKENAGYELRTEEAQVASAQIANARKTIKKLEEELG</sequence>
<evidence type="ECO:0008006" key="3">
    <source>
        <dbReference type="Google" id="ProtNLM"/>
    </source>
</evidence>
<dbReference type="SUPFAM" id="SSF46557">
    <property type="entry name" value="GreA transcript cleavage protein, N-terminal domain"/>
    <property type="match status" value="1"/>
</dbReference>